<dbReference type="InterPro" id="IPR016270">
    <property type="entry name" value="PGS1"/>
</dbReference>
<keyword evidence="7" id="KW-1208">Phospholipid metabolism</keyword>
<dbReference type="PANTHER" id="PTHR12586:SF1">
    <property type="entry name" value="CDP-DIACYLGLYCEROL--GLYCEROL-3-PHOSPHATE 3-PHOSPHATIDYLTRANSFERASE, MITOCHONDRIAL"/>
    <property type="match status" value="1"/>
</dbReference>
<feature type="domain" description="PLD phosphodiesterase" evidence="8">
    <location>
        <begin position="351"/>
        <end position="378"/>
    </location>
</feature>
<dbReference type="Pfam" id="PF13091">
    <property type="entry name" value="PLDc_2"/>
    <property type="match status" value="2"/>
</dbReference>
<dbReference type="InterPro" id="IPR001736">
    <property type="entry name" value="PLipase_D/transphosphatidylase"/>
</dbReference>
<evidence type="ECO:0000256" key="3">
    <source>
        <dbReference type="ARBA" id="ARBA00022679"/>
    </source>
</evidence>
<comment type="similarity">
    <text evidence="1">Belongs to the CDP-alcohol phosphatidyltransferase class-II family.</text>
</comment>
<evidence type="ECO:0000256" key="6">
    <source>
        <dbReference type="ARBA" id="ARBA00023209"/>
    </source>
</evidence>
<dbReference type="Proteomes" id="UP001157353">
    <property type="component" value="Unassembled WGS sequence"/>
</dbReference>
<proteinExistence type="inferred from homology"/>
<reference evidence="10" key="1">
    <citation type="journal article" date="2019" name="Int. J. Syst. Evol. Microbiol.">
        <title>The Global Catalogue of Microorganisms (GCM) 10K type strain sequencing project: providing services to taxonomists for standard genome sequencing and annotation.</title>
        <authorList>
            <consortium name="The Broad Institute Genomics Platform"/>
            <consortium name="The Broad Institute Genome Sequencing Center for Infectious Disease"/>
            <person name="Wu L."/>
            <person name="Ma J."/>
        </authorList>
    </citation>
    <scope>NUCLEOTIDE SEQUENCE [LARGE SCALE GENOMIC DNA]</scope>
    <source>
        <strain evidence="10">NBRC 103166</strain>
    </source>
</reference>
<protein>
    <submittedName>
        <fullName evidence="9">CDP-diacylglycerol--serine O-phosphatidyltransferase</fullName>
    </submittedName>
</protein>
<keyword evidence="10" id="KW-1185">Reference proteome</keyword>
<organism evidence="9 10">
    <name type="scientific">Psychromonas marina</name>
    <dbReference type="NCBI Taxonomy" id="88364"/>
    <lineage>
        <taxon>Bacteria</taxon>
        <taxon>Pseudomonadati</taxon>
        <taxon>Pseudomonadota</taxon>
        <taxon>Gammaproteobacteria</taxon>
        <taxon>Alteromonadales</taxon>
        <taxon>Psychromonadaceae</taxon>
        <taxon>Psychromonas</taxon>
    </lineage>
</organism>
<gene>
    <name evidence="9" type="primary">pssA</name>
    <name evidence="9" type="ORF">GCM10007916_25680</name>
</gene>
<evidence type="ECO:0000313" key="9">
    <source>
        <dbReference type="EMBL" id="GLS91499.1"/>
    </source>
</evidence>
<dbReference type="SMART" id="SM00155">
    <property type="entry name" value="PLDc"/>
    <property type="match status" value="2"/>
</dbReference>
<dbReference type="CDD" id="cd09136">
    <property type="entry name" value="PLDc_PSS_G_neg_2"/>
    <property type="match status" value="1"/>
</dbReference>
<dbReference type="RefSeq" id="WP_284204610.1">
    <property type="nucleotide sequence ID" value="NZ_BSPQ01000013.1"/>
</dbReference>
<evidence type="ECO:0000256" key="5">
    <source>
        <dbReference type="ARBA" id="ARBA00023098"/>
    </source>
</evidence>
<keyword evidence="5" id="KW-0443">Lipid metabolism</keyword>
<comment type="caution">
    <text evidence="9">The sequence shown here is derived from an EMBL/GenBank/DDBJ whole genome shotgun (WGS) entry which is preliminary data.</text>
</comment>
<evidence type="ECO:0000256" key="4">
    <source>
        <dbReference type="ARBA" id="ARBA00022737"/>
    </source>
</evidence>
<dbReference type="PIRSF" id="PIRSF000850">
    <property type="entry name" value="Phospholipase_D_PSS"/>
    <property type="match status" value="1"/>
</dbReference>
<evidence type="ECO:0000256" key="1">
    <source>
        <dbReference type="ARBA" id="ARBA00010682"/>
    </source>
</evidence>
<dbReference type="SUPFAM" id="SSF56024">
    <property type="entry name" value="Phospholipase D/nuclease"/>
    <property type="match status" value="2"/>
</dbReference>
<dbReference type="Gene3D" id="3.30.870.10">
    <property type="entry name" value="Endonuclease Chain A"/>
    <property type="match status" value="2"/>
</dbReference>
<evidence type="ECO:0000256" key="7">
    <source>
        <dbReference type="ARBA" id="ARBA00023264"/>
    </source>
</evidence>
<dbReference type="NCBIfam" id="NF006946">
    <property type="entry name" value="PRK09428.1"/>
    <property type="match status" value="1"/>
</dbReference>
<sequence>MSSRIQQSLAFLNNLRKIPLDEQSVDCLYSSKSFKQELLKQIKNAQYRIYLTALYLEADEAGSDILMALYDAKKQNPALNIVVCIDYHRAQRGRIGEKESTATNATWYQEVEKAQGLGVKVIGIPVKRKELFGVQHLKGFIFDDQVLYSGASFNNIYLHQQERYRYDRYWLINNVKLADSMVSFLNKEILSSGAVALLNSEVITPMTELKSAHKKLTRNLKQASFDYEGERSSDCLAITPLCGFGARQNKLNKSIRKLLQSAQQQVVIFTPYFNLPTAISRDITALLKRGVKLTIVVGDKTANDFYIPESEPFRTIGALPYLYESNLKRFALKHQALLSTGQLQLNLWLDEGNSFHLKGIYVDQRFVMLTGHNLNPRAWRLDVENGLLIDDPKQQLKPLLDKELAQVLKNTKLITDSNQIQDVTEYPEKVKKLLVRLRRTKADKIIKGII</sequence>
<evidence type="ECO:0000256" key="2">
    <source>
        <dbReference type="ARBA" id="ARBA00022516"/>
    </source>
</evidence>
<name>A0ABQ6E266_9GAMM</name>
<accession>A0ABQ6E266</accession>
<keyword evidence="6" id="KW-0594">Phospholipid biosynthesis</keyword>
<dbReference type="InterPro" id="IPR025202">
    <property type="entry name" value="PLD-like_dom"/>
</dbReference>
<keyword evidence="2" id="KW-0444">Lipid biosynthesis</keyword>
<keyword evidence="3" id="KW-0808">Transferase</keyword>
<evidence type="ECO:0000259" key="8">
    <source>
        <dbReference type="PROSITE" id="PS50035"/>
    </source>
</evidence>
<dbReference type="EMBL" id="BSPQ01000013">
    <property type="protein sequence ID" value="GLS91499.1"/>
    <property type="molecule type" value="Genomic_DNA"/>
</dbReference>
<dbReference type="PANTHER" id="PTHR12586">
    <property type="entry name" value="CDP-DIACYLGLYCEROL--SERINE O-PHOSPHATIDYLTRANSFERASE"/>
    <property type="match status" value="1"/>
</dbReference>
<dbReference type="PROSITE" id="PS50035">
    <property type="entry name" value="PLD"/>
    <property type="match status" value="1"/>
</dbReference>
<evidence type="ECO:0000313" key="10">
    <source>
        <dbReference type="Proteomes" id="UP001157353"/>
    </source>
</evidence>
<keyword evidence="4" id="KW-0677">Repeat</keyword>
<dbReference type="CDD" id="cd09134">
    <property type="entry name" value="PLDc_PSS_G_neg_1"/>
    <property type="match status" value="1"/>
</dbReference>